<gene>
    <name evidence="6" type="ORF">AUEXF2481DRAFT_576178</name>
</gene>
<dbReference type="EMBL" id="KL584795">
    <property type="protein sequence ID" value="KEQ90262.1"/>
    <property type="molecule type" value="Genomic_DNA"/>
</dbReference>
<evidence type="ECO:0000256" key="1">
    <source>
        <dbReference type="ARBA" id="ARBA00004123"/>
    </source>
</evidence>
<dbReference type="Proteomes" id="UP000030641">
    <property type="component" value="Unassembled WGS sequence"/>
</dbReference>
<evidence type="ECO:0000256" key="2">
    <source>
        <dbReference type="ARBA" id="ARBA00022723"/>
    </source>
</evidence>
<sequence>MGNDHLRNVPSSTYNNRARSELSYSLMDLLTLSGQKSGNPNGVALQCEQCAKRKIRCDKQQPCSACVKSGKTCSPVVRARLARGRKGGRPEGSLDLRHRIKRLEQLVLSARDLGGVGDPPVGESSHGVSGMEDTVVLQHGGLNSAEHPIGVEDLSQCPRFRKDVRRTMGASVWTQLSSELDGLRSAIEAQDDLDDLAPQSVEQTAFDNLSRNTSYLNSNAGMLNLSKEQMRKLLDVYTYRVDPVLKLIHLPTFKSALENGTHYLGKSDDNDSCGALRSAVVYAAICSLSDSDCLEFFGQDKSLLSGLWQETTAHHIRQVDIHKNHNIVALQALIIYVAAIRTQDHSAKTWTLISLAVRIAQSLKLHREESFHSLTVFQAQVARQTWQTLLTLDLRAAFDRCSDPVIASDSYDTQCPLDLLDADFDGTSISEPLITQRETVTAGPVTFLRLVAETQLLLRELCFVTAGEAKGPMTPMQSSLHVRDQAVASLERHLTQQYFSSLDPFVPLQNAILHFGKSILSYMKLYVIRPLQRHPSCITPVSGEGNVLSRAVQALEQSLLLQSELFKPWHWYFRGFAGWHPLAVLLAELSARQGDQMLVDRAWKVAESAYAIEATKVADGTSGPLWKPLVKLMAMARQRRDFDSQIRDRHNGQVESSLQTQSPLLSRSQASGISSSFEPGHSEPEDASLNWRFNNSLPYTAGPESFDTWLNDLETLPQDFELGLETGNTPWMNWQGFVDDVTQYSFEGWESGVPDFLFEK</sequence>
<feature type="domain" description="Zn(2)-C6 fungal-type" evidence="5">
    <location>
        <begin position="46"/>
        <end position="74"/>
    </location>
</feature>
<dbReference type="InterPro" id="IPR001138">
    <property type="entry name" value="Zn2Cys6_DnaBD"/>
</dbReference>
<evidence type="ECO:0000313" key="6">
    <source>
        <dbReference type="EMBL" id="KEQ90262.1"/>
    </source>
</evidence>
<dbReference type="SUPFAM" id="SSF57701">
    <property type="entry name" value="Zn2/Cys6 DNA-binding domain"/>
    <property type="match status" value="1"/>
</dbReference>
<dbReference type="GO" id="GO:0000981">
    <property type="term" value="F:DNA-binding transcription factor activity, RNA polymerase II-specific"/>
    <property type="evidence" value="ECO:0007669"/>
    <property type="project" value="InterPro"/>
</dbReference>
<dbReference type="AlphaFoldDB" id="A0A074Y7S1"/>
<dbReference type="RefSeq" id="XP_013338765.1">
    <property type="nucleotide sequence ID" value="XM_013483311.1"/>
</dbReference>
<comment type="subcellular location">
    <subcellularLocation>
        <location evidence="1">Nucleus</location>
    </subcellularLocation>
</comment>
<feature type="compositionally biased region" description="Polar residues" evidence="4">
    <location>
        <begin position="653"/>
        <end position="677"/>
    </location>
</feature>
<dbReference type="GO" id="GO:0008270">
    <property type="term" value="F:zinc ion binding"/>
    <property type="evidence" value="ECO:0007669"/>
    <property type="project" value="InterPro"/>
</dbReference>
<dbReference type="GO" id="GO:0005634">
    <property type="term" value="C:nucleus"/>
    <property type="evidence" value="ECO:0007669"/>
    <property type="project" value="UniProtKB-SubCell"/>
</dbReference>
<reference evidence="6 7" key="1">
    <citation type="journal article" date="2014" name="BMC Genomics">
        <title>Genome sequencing of four Aureobasidium pullulans varieties: biotechnological potential, stress tolerance, and description of new species.</title>
        <authorList>
            <person name="Gostin Ar C."/>
            <person name="Ohm R.A."/>
            <person name="Kogej T."/>
            <person name="Sonjak S."/>
            <person name="Turk M."/>
            <person name="Zajc J."/>
            <person name="Zalar P."/>
            <person name="Grube M."/>
            <person name="Sun H."/>
            <person name="Han J."/>
            <person name="Sharma A."/>
            <person name="Chiniquy J."/>
            <person name="Ngan C.Y."/>
            <person name="Lipzen A."/>
            <person name="Barry K."/>
            <person name="Grigoriev I.V."/>
            <person name="Gunde-Cimerman N."/>
        </authorList>
    </citation>
    <scope>NUCLEOTIDE SEQUENCE [LARGE SCALE GENOMIC DNA]</scope>
    <source>
        <strain evidence="6 7">EXF-2481</strain>
    </source>
</reference>
<dbReference type="Pfam" id="PF00172">
    <property type="entry name" value="Zn_clus"/>
    <property type="match status" value="1"/>
</dbReference>
<dbReference type="PANTHER" id="PTHR31001">
    <property type="entry name" value="UNCHARACTERIZED TRANSCRIPTIONAL REGULATORY PROTEIN"/>
    <property type="match status" value="1"/>
</dbReference>
<dbReference type="PANTHER" id="PTHR31001:SF77">
    <property type="entry name" value="TRANSCRIPTION FACTOR, PUTATIVE (AFU_ORTHOLOGUE AFUA_3G12940)-RELATED"/>
    <property type="match status" value="1"/>
</dbReference>
<dbReference type="GeneID" id="25369176"/>
<protein>
    <recommendedName>
        <fullName evidence="5">Zn(2)-C6 fungal-type domain-containing protein</fullName>
    </recommendedName>
</protein>
<dbReference type="GO" id="GO:0006351">
    <property type="term" value="P:DNA-templated transcription"/>
    <property type="evidence" value="ECO:0007669"/>
    <property type="project" value="InterPro"/>
</dbReference>
<proteinExistence type="predicted"/>
<dbReference type="InterPro" id="IPR050613">
    <property type="entry name" value="Sec_Metabolite_Reg"/>
</dbReference>
<evidence type="ECO:0000259" key="5">
    <source>
        <dbReference type="PROSITE" id="PS50048"/>
    </source>
</evidence>
<dbReference type="InParanoid" id="A0A074Y7S1"/>
<keyword evidence="3" id="KW-0539">Nucleus</keyword>
<dbReference type="SMART" id="SM00066">
    <property type="entry name" value="GAL4"/>
    <property type="match status" value="1"/>
</dbReference>
<dbReference type="InterPro" id="IPR036864">
    <property type="entry name" value="Zn2-C6_fun-type_DNA-bd_sf"/>
</dbReference>
<dbReference type="STRING" id="1043005.A0A074Y7S1"/>
<keyword evidence="2" id="KW-0479">Metal-binding</keyword>
<dbReference type="OMA" id="WPNVWDA"/>
<dbReference type="GO" id="GO:0003677">
    <property type="term" value="F:DNA binding"/>
    <property type="evidence" value="ECO:0007669"/>
    <property type="project" value="InterPro"/>
</dbReference>
<dbReference type="SMART" id="SM00906">
    <property type="entry name" value="Fungal_trans"/>
    <property type="match status" value="1"/>
</dbReference>
<feature type="region of interest" description="Disordered" evidence="4">
    <location>
        <begin position="649"/>
        <end position="687"/>
    </location>
</feature>
<evidence type="ECO:0000256" key="3">
    <source>
        <dbReference type="ARBA" id="ARBA00023242"/>
    </source>
</evidence>
<dbReference type="Pfam" id="PF04082">
    <property type="entry name" value="Fungal_trans"/>
    <property type="match status" value="1"/>
</dbReference>
<evidence type="ECO:0000256" key="4">
    <source>
        <dbReference type="SAM" id="MobiDB-lite"/>
    </source>
</evidence>
<dbReference type="CDD" id="cd00067">
    <property type="entry name" value="GAL4"/>
    <property type="match status" value="1"/>
</dbReference>
<dbReference type="InterPro" id="IPR007219">
    <property type="entry name" value="XnlR_reg_dom"/>
</dbReference>
<dbReference type="HOGENOM" id="CLU_004083_7_1_1"/>
<accession>A0A074Y7S1</accession>
<dbReference type="OrthoDB" id="424974at2759"/>
<dbReference type="CDD" id="cd12148">
    <property type="entry name" value="fungal_TF_MHR"/>
    <property type="match status" value="1"/>
</dbReference>
<dbReference type="Gene3D" id="4.10.240.10">
    <property type="entry name" value="Zn(2)-C6 fungal-type DNA-binding domain"/>
    <property type="match status" value="1"/>
</dbReference>
<name>A0A074Y7S1_AURSE</name>
<organism evidence="6 7">
    <name type="scientific">Aureobasidium subglaciale (strain EXF-2481)</name>
    <name type="common">Aureobasidium pullulans var. subglaciale</name>
    <dbReference type="NCBI Taxonomy" id="1043005"/>
    <lineage>
        <taxon>Eukaryota</taxon>
        <taxon>Fungi</taxon>
        <taxon>Dikarya</taxon>
        <taxon>Ascomycota</taxon>
        <taxon>Pezizomycotina</taxon>
        <taxon>Dothideomycetes</taxon>
        <taxon>Dothideomycetidae</taxon>
        <taxon>Dothideales</taxon>
        <taxon>Saccotheciaceae</taxon>
        <taxon>Aureobasidium</taxon>
    </lineage>
</organism>
<dbReference type="PROSITE" id="PS50048">
    <property type="entry name" value="ZN2_CY6_FUNGAL_2"/>
    <property type="match status" value="1"/>
</dbReference>
<keyword evidence="7" id="KW-1185">Reference proteome</keyword>
<evidence type="ECO:0000313" key="7">
    <source>
        <dbReference type="Proteomes" id="UP000030641"/>
    </source>
</evidence>